<accession>A0A4Y2KK72</accession>
<gene>
    <name evidence="1" type="ORF">AVEN_223706_1</name>
</gene>
<proteinExistence type="predicted"/>
<organism evidence="1 2">
    <name type="scientific">Araneus ventricosus</name>
    <name type="common">Orbweaver spider</name>
    <name type="synonym">Epeira ventricosa</name>
    <dbReference type="NCBI Taxonomy" id="182803"/>
    <lineage>
        <taxon>Eukaryota</taxon>
        <taxon>Metazoa</taxon>
        <taxon>Ecdysozoa</taxon>
        <taxon>Arthropoda</taxon>
        <taxon>Chelicerata</taxon>
        <taxon>Arachnida</taxon>
        <taxon>Araneae</taxon>
        <taxon>Araneomorphae</taxon>
        <taxon>Entelegynae</taxon>
        <taxon>Araneoidea</taxon>
        <taxon>Araneidae</taxon>
        <taxon>Araneus</taxon>
    </lineage>
</organism>
<evidence type="ECO:0000313" key="1">
    <source>
        <dbReference type="EMBL" id="GBN03004.1"/>
    </source>
</evidence>
<protein>
    <submittedName>
        <fullName evidence="1">Uncharacterized protein</fullName>
    </submittedName>
</protein>
<evidence type="ECO:0000313" key="2">
    <source>
        <dbReference type="Proteomes" id="UP000499080"/>
    </source>
</evidence>
<name>A0A4Y2KK72_ARAVE</name>
<dbReference type="AlphaFoldDB" id="A0A4Y2KK72"/>
<dbReference type="Proteomes" id="UP000499080">
    <property type="component" value="Unassembled WGS sequence"/>
</dbReference>
<comment type="caution">
    <text evidence="1">The sequence shown here is derived from an EMBL/GenBank/DDBJ whole genome shotgun (WGS) entry which is preliminary data.</text>
</comment>
<reference evidence="1 2" key="1">
    <citation type="journal article" date="2019" name="Sci. Rep.">
        <title>Orb-weaving spider Araneus ventricosus genome elucidates the spidroin gene catalogue.</title>
        <authorList>
            <person name="Kono N."/>
            <person name="Nakamura H."/>
            <person name="Ohtoshi R."/>
            <person name="Moran D.A.P."/>
            <person name="Shinohara A."/>
            <person name="Yoshida Y."/>
            <person name="Fujiwara M."/>
            <person name="Mori M."/>
            <person name="Tomita M."/>
            <person name="Arakawa K."/>
        </authorList>
    </citation>
    <scope>NUCLEOTIDE SEQUENCE [LARGE SCALE GENOMIC DNA]</scope>
</reference>
<dbReference type="EMBL" id="BGPR01004755">
    <property type="protein sequence ID" value="GBN03004.1"/>
    <property type="molecule type" value="Genomic_DNA"/>
</dbReference>
<sequence length="66" mass="7498">MAKNCTYCVDDRSMSGLGVSLRLLKKCATSDVEPMEWETCSCEEAKDWQPIDSVEEMEREEVPLPP</sequence>
<keyword evidence="2" id="KW-1185">Reference proteome</keyword>